<evidence type="ECO:0000313" key="2">
    <source>
        <dbReference type="Proteomes" id="UP000092884"/>
    </source>
</evidence>
<dbReference type="KEGG" id="het:BBW65_01155"/>
<dbReference type="RefSeq" id="WP_066338597.1">
    <property type="nucleotide sequence ID" value="NZ_CP016503.1"/>
</dbReference>
<reference evidence="2" key="1">
    <citation type="submission" date="2016-07" db="EMBL/GenBank/DDBJ databases">
        <authorList>
            <person name="Florea S."/>
            <person name="Webb J.S."/>
            <person name="Jaromczyk J."/>
            <person name="Schardl C.L."/>
        </authorList>
    </citation>
    <scope>NUCLEOTIDE SEQUENCE [LARGE SCALE GENOMIC DNA]</scope>
    <source>
        <strain evidence="2">MIT 01-6242</strain>
    </source>
</reference>
<proteinExistence type="predicted"/>
<name>A0A1B1U3Z2_9HELI</name>
<dbReference type="STRING" id="222136.BBW65_01155"/>
<dbReference type="Proteomes" id="UP000092884">
    <property type="component" value="Chromosome"/>
</dbReference>
<sequence>MIEKISSIKGRAIATRVDRFNATLPILLKVLSQTKEKQYMLQVGNKVVQSKSYQPLQVGQNYYAIMRYSSLGEMMLTSLKAEVKFEKSPLSLEWKEIKELLAQERGEELKQFGLDGMLRAQSKEEFVSFGYFMLGLQKKILSFRFVDDEDKECHIQLKKQKKFLEFFALYPHLGAISGKLYDNQGVILELRVQFESVVEFLRKHIGTLREVGEVRLMLQDKITPLFVPQESLLDLKI</sequence>
<dbReference type="OrthoDB" id="5329898at2"/>
<dbReference type="EMBL" id="CP016503">
    <property type="protein sequence ID" value="ANV97504.1"/>
    <property type="molecule type" value="Genomic_DNA"/>
</dbReference>
<organism evidence="1 2">
    <name type="scientific">Helicobacter enhydrae</name>
    <dbReference type="NCBI Taxonomy" id="222136"/>
    <lineage>
        <taxon>Bacteria</taxon>
        <taxon>Pseudomonadati</taxon>
        <taxon>Campylobacterota</taxon>
        <taxon>Epsilonproteobacteria</taxon>
        <taxon>Campylobacterales</taxon>
        <taxon>Helicobacteraceae</taxon>
        <taxon>Helicobacter</taxon>
    </lineage>
</organism>
<evidence type="ECO:0000313" key="1">
    <source>
        <dbReference type="EMBL" id="ANV97504.1"/>
    </source>
</evidence>
<dbReference type="AlphaFoldDB" id="A0A1B1U3Z2"/>
<gene>
    <name evidence="1" type="ORF">BBW65_01155</name>
</gene>
<protein>
    <submittedName>
        <fullName evidence="1">Uncharacterized protein</fullName>
    </submittedName>
</protein>
<accession>A0A1B1U3Z2</accession>
<keyword evidence="2" id="KW-1185">Reference proteome</keyword>